<evidence type="ECO:0000313" key="2">
    <source>
        <dbReference type="Proteomes" id="UP000195331"/>
    </source>
</evidence>
<sequence>MINTFHRGNVTLTVDDPIGADNVTFTITRTAELTDDDVRRVNAELADYPAAQGARLVQSRSAGEWEVRSGVTVLATGNASPTAQLQWTARR</sequence>
<dbReference type="EMBL" id="CP020809">
    <property type="protein sequence ID" value="ART70552.1"/>
    <property type="molecule type" value="Genomic_DNA"/>
</dbReference>
<protein>
    <submittedName>
        <fullName evidence="1">Uncharacterized protein</fullName>
    </submittedName>
</protein>
<reference evidence="1 2" key="1">
    <citation type="submission" date="2017-04" db="EMBL/GenBank/DDBJ databases">
        <title>Whole Genome Sequence of 1,4-Dioxane Degrading Bacterium Mycobacterium dioxanotrophicus PH-06.</title>
        <authorList>
            <person name="He Y."/>
        </authorList>
    </citation>
    <scope>NUCLEOTIDE SEQUENCE [LARGE SCALE GENOMIC DNA]</scope>
    <source>
        <strain evidence="1 2">PH-06</strain>
    </source>
</reference>
<name>A0A1Y0C5Z8_9MYCO</name>
<dbReference type="AlphaFoldDB" id="A0A1Y0C5Z8"/>
<evidence type="ECO:0000313" key="1">
    <source>
        <dbReference type="EMBL" id="ART70552.1"/>
    </source>
</evidence>
<accession>A0A1Y0C5Z8</accession>
<dbReference type="KEGG" id="mdx:BTO20_20205"/>
<proteinExistence type="predicted"/>
<dbReference type="OrthoDB" id="4741722at2"/>
<gene>
    <name evidence="1" type="ORF">BTO20_20205</name>
</gene>
<dbReference type="Proteomes" id="UP000195331">
    <property type="component" value="Chromosome"/>
</dbReference>
<dbReference type="RefSeq" id="WP_087078010.1">
    <property type="nucleotide sequence ID" value="NZ_CP020809.1"/>
</dbReference>
<keyword evidence="2" id="KW-1185">Reference proteome</keyword>
<organism evidence="1 2">
    <name type="scientific">Mycobacterium dioxanotrophicus</name>
    <dbReference type="NCBI Taxonomy" id="482462"/>
    <lineage>
        <taxon>Bacteria</taxon>
        <taxon>Bacillati</taxon>
        <taxon>Actinomycetota</taxon>
        <taxon>Actinomycetes</taxon>
        <taxon>Mycobacteriales</taxon>
        <taxon>Mycobacteriaceae</taxon>
        <taxon>Mycobacterium</taxon>
    </lineage>
</organism>